<dbReference type="OrthoDB" id="9813074at2"/>
<dbReference type="InterPro" id="IPR050925">
    <property type="entry name" value="Rhomboid_protease_S54"/>
</dbReference>
<feature type="transmembrane region" description="Helical" evidence="7">
    <location>
        <begin position="123"/>
        <end position="146"/>
    </location>
</feature>
<dbReference type="EMBL" id="JBAWKY010000004">
    <property type="protein sequence ID" value="MEI4463266.1"/>
    <property type="molecule type" value="Genomic_DNA"/>
</dbReference>
<evidence type="ECO:0000256" key="7">
    <source>
        <dbReference type="SAM" id="Phobius"/>
    </source>
</evidence>
<dbReference type="Proteomes" id="UP001387110">
    <property type="component" value="Unassembled WGS sequence"/>
</dbReference>
<dbReference type="Pfam" id="PF01694">
    <property type="entry name" value="Rhomboid"/>
    <property type="match status" value="1"/>
</dbReference>
<evidence type="ECO:0000313" key="14">
    <source>
        <dbReference type="Proteomes" id="UP001387110"/>
    </source>
</evidence>
<evidence type="ECO:0000313" key="10">
    <source>
        <dbReference type="EMBL" id="KTR25817.1"/>
    </source>
</evidence>
<evidence type="ECO:0000313" key="11">
    <source>
        <dbReference type="EMBL" id="MEI4463266.1"/>
    </source>
</evidence>
<evidence type="ECO:0000313" key="13">
    <source>
        <dbReference type="Proteomes" id="UP000072605"/>
    </source>
</evidence>
<dbReference type="PANTHER" id="PTHR43731">
    <property type="entry name" value="RHOMBOID PROTEASE"/>
    <property type="match status" value="1"/>
</dbReference>
<evidence type="ECO:0000256" key="1">
    <source>
        <dbReference type="ARBA" id="ARBA00004141"/>
    </source>
</evidence>
<dbReference type="GO" id="GO:0004252">
    <property type="term" value="F:serine-type endopeptidase activity"/>
    <property type="evidence" value="ECO:0007669"/>
    <property type="project" value="InterPro"/>
</dbReference>
<comment type="caution">
    <text evidence="9">The sequence shown here is derived from an EMBL/GenBank/DDBJ whole genome shotgun (WGS) entry which is preliminary data.</text>
</comment>
<dbReference type="InterPro" id="IPR035952">
    <property type="entry name" value="Rhomboid-like_sf"/>
</dbReference>
<reference evidence="11 14" key="3">
    <citation type="submission" date="2023-12" db="EMBL/GenBank/DDBJ databases">
        <authorList>
            <person name="Easwaran N."/>
            <person name="Lazarus H.P.S."/>
        </authorList>
    </citation>
    <scope>NUCLEOTIDE SEQUENCE [LARGE SCALE GENOMIC DNA]</scope>
    <source>
        <strain evidence="11 14">VIT-2023</strain>
    </source>
</reference>
<protein>
    <submittedName>
        <fullName evidence="9 10">Protease</fullName>
        <ecNumber evidence="11">3.4.21.-</ecNumber>
    </submittedName>
</protein>
<dbReference type="PANTHER" id="PTHR43731:SF14">
    <property type="entry name" value="PRESENILIN-ASSOCIATED RHOMBOID-LIKE PROTEIN, MITOCHONDRIAL"/>
    <property type="match status" value="1"/>
</dbReference>
<dbReference type="EC" id="3.4.21.-" evidence="11"/>
<keyword evidence="5 7" id="KW-1133">Transmembrane helix</keyword>
<feature type="transmembrane region" description="Helical" evidence="7">
    <location>
        <begin position="228"/>
        <end position="245"/>
    </location>
</feature>
<dbReference type="InterPro" id="IPR022764">
    <property type="entry name" value="Peptidase_S54_rhomboid_dom"/>
</dbReference>
<evidence type="ECO:0000256" key="3">
    <source>
        <dbReference type="ARBA" id="ARBA00022692"/>
    </source>
</evidence>
<comment type="similarity">
    <text evidence="2">Belongs to the peptidase S54 family.</text>
</comment>
<evidence type="ECO:0000256" key="4">
    <source>
        <dbReference type="ARBA" id="ARBA00022801"/>
    </source>
</evidence>
<accession>A0A0V8GDX7</accession>
<name>A0A0V8GDX7_9BACL</name>
<evidence type="ECO:0000256" key="5">
    <source>
        <dbReference type="ARBA" id="ARBA00022989"/>
    </source>
</evidence>
<comment type="subcellular location">
    <subcellularLocation>
        <location evidence="1">Membrane</location>
        <topology evidence="1">Multi-pass membrane protein</topology>
    </subcellularLocation>
</comment>
<dbReference type="GO" id="GO:0006508">
    <property type="term" value="P:proteolysis"/>
    <property type="evidence" value="ECO:0007669"/>
    <property type="project" value="UniProtKB-KW"/>
</dbReference>
<organism evidence="9 12">
    <name type="scientific">Exiguobacterium indicum</name>
    <dbReference type="NCBI Taxonomy" id="296995"/>
    <lineage>
        <taxon>Bacteria</taxon>
        <taxon>Bacillati</taxon>
        <taxon>Bacillota</taxon>
        <taxon>Bacilli</taxon>
        <taxon>Bacillales</taxon>
        <taxon>Bacillales Family XII. Incertae Sedis</taxon>
        <taxon>Exiguobacterium</taxon>
    </lineage>
</organism>
<evidence type="ECO:0000313" key="12">
    <source>
        <dbReference type="Proteomes" id="UP000053797"/>
    </source>
</evidence>
<keyword evidence="4 11" id="KW-0378">Hydrolase</keyword>
<dbReference type="Proteomes" id="UP000072605">
    <property type="component" value="Unassembled WGS sequence"/>
</dbReference>
<keyword evidence="3 7" id="KW-0812">Transmembrane</keyword>
<reference evidence="10 13" key="2">
    <citation type="journal article" date="2016" name="Front. Microbiol.">
        <title>Genomic Resource of Rice Seed Associated Bacteria.</title>
        <authorList>
            <person name="Midha S."/>
            <person name="Bansal K."/>
            <person name="Sharma S."/>
            <person name="Kumar N."/>
            <person name="Patil P.P."/>
            <person name="Chaudhry V."/>
            <person name="Patil P.B."/>
        </authorList>
    </citation>
    <scope>NUCLEOTIDE SEQUENCE [LARGE SCALE GENOMIC DNA]</scope>
    <source>
        <strain evidence="10 13">RSA11</strain>
    </source>
</reference>
<feature type="domain" description="Peptidase S54 rhomboid" evidence="8">
    <location>
        <begin position="58"/>
        <end position="197"/>
    </location>
</feature>
<gene>
    <name evidence="9" type="ORF">AS033_12775</name>
    <name evidence="10" type="ORF">RSA11_13065</name>
    <name evidence="11" type="ORF">SZL87_12650</name>
</gene>
<reference evidence="9 12" key="1">
    <citation type="journal article" date="2015" name="Int. J. Syst. Evol. Microbiol.">
        <title>Exiguobacterium enclense sp. nov., isolated from sediment.</title>
        <authorList>
            <person name="Dastager S.G."/>
            <person name="Mawlankar R."/>
            <person name="Sonalkar V.V."/>
            <person name="Thorat M.N."/>
            <person name="Mual P."/>
            <person name="Verma A."/>
            <person name="Krishnamurthi S."/>
            <person name="Tang S.K."/>
            <person name="Li W.J."/>
        </authorList>
    </citation>
    <scope>NUCLEOTIDE SEQUENCE [LARGE SCALE GENOMIC DNA]</scope>
    <source>
        <strain evidence="9 12">NIO-1109</strain>
    </source>
</reference>
<dbReference type="GO" id="GO:0016020">
    <property type="term" value="C:membrane"/>
    <property type="evidence" value="ECO:0007669"/>
    <property type="project" value="UniProtKB-SubCell"/>
</dbReference>
<dbReference type="AlphaFoldDB" id="A0A0V8GDX7"/>
<evidence type="ECO:0000256" key="2">
    <source>
        <dbReference type="ARBA" id="ARBA00009045"/>
    </source>
</evidence>
<dbReference type="EMBL" id="LDQV01000030">
    <property type="protein sequence ID" value="KTR25817.1"/>
    <property type="molecule type" value="Genomic_DNA"/>
</dbReference>
<keyword evidence="6 7" id="KW-0472">Membrane</keyword>
<feature type="transmembrane region" description="Helical" evidence="7">
    <location>
        <begin position="182"/>
        <end position="200"/>
    </location>
</feature>
<keyword evidence="9" id="KW-0645">Protease</keyword>
<proteinExistence type="inferred from homology"/>
<dbReference type="GeneID" id="90838168"/>
<dbReference type="RefSeq" id="WP_023469627.1">
    <property type="nucleotide sequence ID" value="NZ_FMYN01000004.1"/>
</dbReference>
<dbReference type="Proteomes" id="UP000053797">
    <property type="component" value="Unassembled WGS sequence"/>
</dbReference>
<dbReference type="EMBL" id="LNQL01000004">
    <property type="protein sequence ID" value="KSU48487.1"/>
    <property type="molecule type" value="Genomic_DNA"/>
</dbReference>
<dbReference type="Gene3D" id="1.20.1540.10">
    <property type="entry name" value="Rhomboid-like"/>
    <property type="match status" value="1"/>
</dbReference>
<evidence type="ECO:0000313" key="9">
    <source>
        <dbReference type="EMBL" id="KSU48487.1"/>
    </source>
</evidence>
<feature type="transmembrane region" description="Helical" evidence="7">
    <location>
        <begin position="99"/>
        <end position="117"/>
    </location>
</feature>
<keyword evidence="14" id="KW-1185">Reference proteome</keyword>
<sequence length="246" mass="27420">MFSRTENLQTFTRSYPVVSLFILIQVALFVIEQLGALLNLTFSPLSAGAAINLLIGQGEWWRVVTATFLHYDFWHIAFNTFALVIFAPPLERMIGHARFAAFYLLVGTLANILTYFTKINEPFYGQAGASGAILGLLGFYVYLSRFKRTVILADDTRLVYIFTAVTAVFTLLGSNVAVFGHLYGFVLGFLFGFVFGNRAVPFTRPFQTGRRSSGGPVFVSGSGQLGRIFFYIIIAFAVLGLFFRYL</sequence>
<evidence type="ECO:0000259" key="8">
    <source>
        <dbReference type="Pfam" id="PF01694"/>
    </source>
</evidence>
<dbReference type="SUPFAM" id="SSF144091">
    <property type="entry name" value="Rhomboid-like"/>
    <property type="match status" value="1"/>
</dbReference>
<feature type="transmembrane region" description="Helical" evidence="7">
    <location>
        <begin position="68"/>
        <end position="87"/>
    </location>
</feature>
<evidence type="ECO:0000256" key="6">
    <source>
        <dbReference type="ARBA" id="ARBA00023136"/>
    </source>
</evidence>
<feature type="transmembrane region" description="Helical" evidence="7">
    <location>
        <begin position="158"/>
        <end position="176"/>
    </location>
</feature>